<organism evidence="1 2">
    <name type="scientific">Caenorhabditis briggsae</name>
    <dbReference type="NCBI Taxonomy" id="6238"/>
    <lineage>
        <taxon>Eukaryota</taxon>
        <taxon>Metazoa</taxon>
        <taxon>Ecdysozoa</taxon>
        <taxon>Nematoda</taxon>
        <taxon>Chromadorea</taxon>
        <taxon>Rhabditida</taxon>
        <taxon>Rhabditina</taxon>
        <taxon>Rhabditomorpha</taxon>
        <taxon>Rhabditoidea</taxon>
        <taxon>Rhabditidae</taxon>
        <taxon>Peloderinae</taxon>
        <taxon>Caenorhabditis</taxon>
    </lineage>
</organism>
<dbReference type="eggNOG" id="ENOG502TKK3">
    <property type="taxonomic scope" value="Eukaryota"/>
</dbReference>
<accession>A8X6Z0</accession>
<dbReference type="InParanoid" id="A8X6Z0"/>
<name>A8X6Z0_CAEBR</name>
<sequence>MGNCIVAGARGSLGFVPSRMYSGKNSSESIQEETALKPATKKQMVRYYRCIQEIEKTTTGIVNIFNDAAENVDKTDEFNIILQSLLTRLLDLHKDLNLLIQLSFYKIDFSVHERKDLAEKIKLLVSNLWNDIKGTLEGNPFGFAEIEIKMENLVKQTGDLIKIIPDKLNGKNYIYTDDPENKDIVEACKRERSKILEELAELRKRNLANPEDFQKLISILEELENLLNGFFTMISEVEVEQSVVEYYKNIELEFEKLCKIVGNNDYQRMLMLQAETNFQYDKSEIMLAAEKDRVEDQFIGTIFHAKQAVEAVLKAVIGISKQAFDLKRGGRLKRHARLILIEKIKHVNFLLDSMNSATDSILRPIDYHVEKAEECHEVARRIKDATLQFTSTLNKLEASLNDDPIDRTPEVLQEIKSKNNVLGDLIGTFPQLHKSNYKLQAIEKSMRNLTNN</sequence>
<dbReference type="HOGENOM" id="CLU_605864_0_0_1"/>
<gene>
    <name evidence="3" type="primary">pals-34</name>
    <name evidence="1 3" type="ORF">CBG08621</name>
    <name evidence="1" type="ORF">CBG_08621</name>
</gene>
<reference evidence="1 2" key="2">
    <citation type="journal article" date="2011" name="PLoS Genet.">
        <title>Caenorhabditis briggsae recombinant inbred line genotypes reveal inter-strain incompatibility and the evolution of recombination.</title>
        <authorList>
            <person name="Ross J.A."/>
            <person name="Koboldt D.C."/>
            <person name="Staisch J.E."/>
            <person name="Chamberlin H.M."/>
            <person name="Gupta B.P."/>
            <person name="Miller R.D."/>
            <person name="Baird S.E."/>
            <person name="Haag E.S."/>
        </authorList>
    </citation>
    <scope>NUCLEOTIDE SEQUENCE [LARGE SCALE GENOMIC DNA]</scope>
    <source>
        <strain evidence="1 2">AF16</strain>
    </source>
</reference>
<evidence type="ECO:0000313" key="1">
    <source>
        <dbReference type="EMBL" id="CAP28401.2"/>
    </source>
</evidence>
<dbReference type="WormBase" id="CBG08621">
    <property type="protein sequence ID" value="CBP16297"/>
    <property type="gene ID" value="WBGene00030380"/>
    <property type="gene designation" value="Cbr-pals-34"/>
</dbReference>
<dbReference type="EMBL" id="HE601197">
    <property type="protein sequence ID" value="CAP28401.2"/>
    <property type="molecule type" value="Genomic_DNA"/>
</dbReference>
<evidence type="ECO:0000313" key="2">
    <source>
        <dbReference type="Proteomes" id="UP000008549"/>
    </source>
</evidence>
<reference evidence="1 2" key="1">
    <citation type="journal article" date="2003" name="PLoS Biol.">
        <title>The genome sequence of Caenorhabditis briggsae: a platform for comparative genomics.</title>
        <authorList>
            <person name="Stein L.D."/>
            <person name="Bao Z."/>
            <person name="Blasiar D."/>
            <person name="Blumenthal T."/>
            <person name="Brent M.R."/>
            <person name="Chen N."/>
            <person name="Chinwalla A."/>
            <person name="Clarke L."/>
            <person name="Clee C."/>
            <person name="Coghlan A."/>
            <person name="Coulson A."/>
            <person name="D'Eustachio P."/>
            <person name="Fitch D.H."/>
            <person name="Fulton L.A."/>
            <person name="Fulton R.E."/>
            <person name="Griffiths-Jones S."/>
            <person name="Harris T.W."/>
            <person name="Hillier L.W."/>
            <person name="Kamath R."/>
            <person name="Kuwabara P.E."/>
            <person name="Mardis E.R."/>
            <person name="Marra M.A."/>
            <person name="Miner T.L."/>
            <person name="Minx P."/>
            <person name="Mullikin J.C."/>
            <person name="Plumb R.W."/>
            <person name="Rogers J."/>
            <person name="Schein J.E."/>
            <person name="Sohrmann M."/>
            <person name="Spieth J."/>
            <person name="Stajich J.E."/>
            <person name="Wei C."/>
            <person name="Willey D."/>
            <person name="Wilson R.K."/>
            <person name="Durbin R."/>
            <person name="Waterston R.H."/>
        </authorList>
    </citation>
    <scope>NUCLEOTIDE SEQUENCE [LARGE SCALE GENOMIC DNA]</scope>
    <source>
        <strain evidence="1 2">AF16</strain>
    </source>
</reference>
<dbReference type="AlphaFoldDB" id="A8X6Z0"/>
<protein>
    <submittedName>
        <fullName evidence="1">Protein CBG08621</fullName>
    </submittedName>
</protein>
<proteinExistence type="predicted"/>
<evidence type="ECO:0000313" key="3">
    <source>
        <dbReference type="WormBase" id="CBG08621"/>
    </source>
</evidence>
<keyword evidence="2" id="KW-1185">Reference proteome</keyword>
<dbReference type="Proteomes" id="UP000008549">
    <property type="component" value="Unassembled WGS sequence"/>
</dbReference>